<organism evidence="1 2">
    <name type="scientific">Vermiconidia calcicola</name>
    <dbReference type="NCBI Taxonomy" id="1690605"/>
    <lineage>
        <taxon>Eukaryota</taxon>
        <taxon>Fungi</taxon>
        <taxon>Dikarya</taxon>
        <taxon>Ascomycota</taxon>
        <taxon>Pezizomycotina</taxon>
        <taxon>Dothideomycetes</taxon>
        <taxon>Dothideomycetidae</taxon>
        <taxon>Mycosphaerellales</taxon>
        <taxon>Extremaceae</taxon>
        <taxon>Vermiconidia</taxon>
    </lineage>
</organism>
<dbReference type="EMBL" id="JAUTXU010000195">
    <property type="protein sequence ID" value="KAK3699611.1"/>
    <property type="molecule type" value="Genomic_DNA"/>
</dbReference>
<evidence type="ECO:0000313" key="2">
    <source>
        <dbReference type="Proteomes" id="UP001281147"/>
    </source>
</evidence>
<dbReference type="Proteomes" id="UP001281147">
    <property type="component" value="Unassembled WGS sequence"/>
</dbReference>
<proteinExistence type="predicted"/>
<accession>A0ACC3MND4</accession>
<keyword evidence="2" id="KW-1185">Reference proteome</keyword>
<gene>
    <name evidence="1" type="ORF">LTR37_016347</name>
</gene>
<evidence type="ECO:0000313" key="1">
    <source>
        <dbReference type="EMBL" id="KAK3699611.1"/>
    </source>
</evidence>
<reference evidence="1" key="1">
    <citation type="submission" date="2023-07" db="EMBL/GenBank/DDBJ databases">
        <title>Black Yeasts Isolated from many extreme environments.</title>
        <authorList>
            <person name="Coleine C."/>
            <person name="Stajich J.E."/>
            <person name="Selbmann L."/>
        </authorList>
    </citation>
    <scope>NUCLEOTIDE SEQUENCE</scope>
    <source>
        <strain evidence="1">CCFEE 5714</strain>
    </source>
</reference>
<name>A0ACC3MND4_9PEZI</name>
<comment type="caution">
    <text evidence="1">The sequence shown here is derived from an EMBL/GenBank/DDBJ whole genome shotgun (WGS) entry which is preliminary data.</text>
</comment>
<sequence>MTSTEKLGKEHVEHLETAPETEHTGLDENAVRRPKLHALPSYDDKETKRTLRKCDVRLLPVLVLLYILSFLDRSNIGNANIAGLSEDLGLVGNQYNYCLMIFFFPYALLEVPSNMILKLLTPSVWIAILMLCWGTVMTLQGIVQSYQGLLATRFMLGVTEAGFFPASSYLLTTWYCRFELQRRMAVFYAGAAISGAFSGLLSYGIVQMVMLPAHDL</sequence>
<protein>
    <submittedName>
        <fullName evidence="1">Uncharacterized protein</fullName>
    </submittedName>
</protein>